<dbReference type="CDD" id="cd00093">
    <property type="entry name" value="HTH_XRE"/>
    <property type="match status" value="1"/>
</dbReference>
<name>A0A7W6KKZ7_9HYPH</name>
<feature type="domain" description="Bacteriophage CI repressor N-terminal" evidence="1">
    <location>
        <begin position="25"/>
        <end position="83"/>
    </location>
</feature>
<dbReference type="GO" id="GO:0045892">
    <property type="term" value="P:negative regulation of DNA-templated transcription"/>
    <property type="evidence" value="ECO:0007669"/>
    <property type="project" value="InterPro"/>
</dbReference>
<dbReference type="EMBL" id="JACIDZ010000009">
    <property type="protein sequence ID" value="MBB4122955.1"/>
    <property type="molecule type" value="Genomic_DNA"/>
</dbReference>
<accession>A0A7W6KKZ7</accession>
<dbReference type="AlphaFoldDB" id="A0A7W6KKZ7"/>
<dbReference type="InterPro" id="IPR001387">
    <property type="entry name" value="Cro/C1-type_HTH"/>
</dbReference>
<keyword evidence="3" id="KW-1185">Reference proteome</keyword>
<dbReference type="Proteomes" id="UP000530571">
    <property type="component" value="Unassembled WGS sequence"/>
</dbReference>
<evidence type="ECO:0000313" key="3">
    <source>
        <dbReference type="Proteomes" id="UP000530571"/>
    </source>
</evidence>
<dbReference type="Gene3D" id="1.10.260.40">
    <property type="entry name" value="lambda repressor-like DNA-binding domains"/>
    <property type="match status" value="1"/>
</dbReference>
<proteinExistence type="predicted"/>
<evidence type="ECO:0000259" key="1">
    <source>
        <dbReference type="Pfam" id="PF07022"/>
    </source>
</evidence>
<organism evidence="2 3">
    <name type="scientific">Martelella radicis</name>
    <dbReference type="NCBI Taxonomy" id="1397476"/>
    <lineage>
        <taxon>Bacteria</taxon>
        <taxon>Pseudomonadati</taxon>
        <taxon>Pseudomonadota</taxon>
        <taxon>Alphaproteobacteria</taxon>
        <taxon>Hyphomicrobiales</taxon>
        <taxon>Aurantimonadaceae</taxon>
        <taxon>Martelella</taxon>
    </lineage>
</organism>
<gene>
    <name evidence="2" type="ORF">GGR30_002890</name>
</gene>
<dbReference type="SUPFAM" id="SSF47413">
    <property type="entry name" value="lambda repressor-like DNA-binding domains"/>
    <property type="match status" value="1"/>
</dbReference>
<dbReference type="InterPro" id="IPR010744">
    <property type="entry name" value="Phage_CI_N"/>
</dbReference>
<reference evidence="2 3" key="1">
    <citation type="submission" date="2020-08" db="EMBL/GenBank/DDBJ databases">
        <title>Genomic Encyclopedia of Type Strains, Phase IV (KMG-IV): sequencing the most valuable type-strain genomes for metagenomic binning, comparative biology and taxonomic classification.</title>
        <authorList>
            <person name="Goeker M."/>
        </authorList>
    </citation>
    <scope>NUCLEOTIDE SEQUENCE [LARGE SCALE GENOMIC DNA]</scope>
    <source>
        <strain evidence="2 3">DSM 28101</strain>
    </source>
</reference>
<evidence type="ECO:0000313" key="2">
    <source>
        <dbReference type="EMBL" id="MBB4122955.1"/>
    </source>
</evidence>
<sequence>MSFLLMARPEKPKTALGQRLIDARKASKFPSREDLATFFDVKKDTLATYERGIRDIPNGLLARYYSDLGVNLSWLMTGDGPMFDDPTKAPPPVLHPELMQGLVELVVRVHKEFGITLPGERKTAEATVLYNRLLQQGLDTASEKGRDLLLPFVEQLLRERLQKAKDEPGTGKREVS</sequence>
<dbReference type="InterPro" id="IPR010982">
    <property type="entry name" value="Lambda_DNA-bd_dom_sf"/>
</dbReference>
<dbReference type="Pfam" id="PF07022">
    <property type="entry name" value="Phage_CI_repr"/>
    <property type="match status" value="1"/>
</dbReference>
<dbReference type="RefSeq" id="WP_183487424.1">
    <property type="nucleotide sequence ID" value="NZ_JACIDZ010000009.1"/>
</dbReference>
<comment type="caution">
    <text evidence="2">The sequence shown here is derived from an EMBL/GenBank/DDBJ whole genome shotgun (WGS) entry which is preliminary data.</text>
</comment>
<protein>
    <submittedName>
        <fullName evidence="2">Transcriptional regulator with XRE-family HTH domain</fullName>
    </submittedName>
</protein>
<dbReference type="GO" id="GO:0003677">
    <property type="term" value="F:DNA binding"/>
    <property type="evidence" value="ECO:0007669"/>
    <property type="project" value="InterPro"/>
</dbReference>